<dbReference type="EMBL" id="CM020618">
    <property type="protein sequence ID" value="KAK1861894.1"/>
    <property type="molecule type" value="Genomic_DNA"/>
</dbReference>
<gene>
    <name evidence="1" type="ORF">I4F81_004472</name>
</gene>
<accession>A0ACC3BW04</accession>
<protein>
    <submittedName>
        <fullName evidence="1">Uncharacterized protein</fullName>
    </submittedName>
</protein>
<proteinExistence type="predicted"/>
<evidence type="ECO:0000313" key="1">
    <source>
        <dbReference type="EMBL" id="KAK1861894.1"/>
    </source>
</evidence>
<name>A0ACC3BW04_PYRYE</name>
<evidence type="ECO:0000313" key="2">
    <source>
        <dbReference type="Proteomes" id="UP000798662"/>
    </source>
</evidence>
<organism evidence="1 2">
    <name type="scientific">Pyropia yezoensis</name>
    <name type="common">Susabi-nori</name>
    <name type="synonym">Porphyra yezoensis</name>
    <dbReference type="NCBI Taxonomy" id="2788"/>
    <lineage>
        <taxon>Eukaryota</taxon>
        <taxon>Rhodophyta</taxon>
        <taxon>Bangiophyceae</taxon>
        <taxon>Bangiales</taxon>
        <taxon>Bangiaceae</taxon>
        <taxon>Pyropia</taxon>
    </lineage>
</organism>
<dbReference type="Proteomes" id="UP000798662">
    <property type="component" value="Chromosome 1"/>
</dbReference>
<keyword evidence="2" id="KW-1185">Reference proteome</keyword>
<reference evidence="1" key="1">
    <citation type="submission" date="2019-11" db="EMBL/GenBank/DDBJ databases">
        <title>Nori genome reveals adaptations in red seaweeds to the harsh intertidal environment.</title>
        <authorList>
            <person name="Wang D."/>
            <person name="Mao Y."/>
        </authorList>
    </citation>
    <scope>NUCLEOTIDE SEQUENCE</scope>
    <source>
        <tissue evidence="1">Gametophyte</tissue>
    </source>
</reference>
<comment type="caution">
    <text evidence="1">The sequence shown here is derived from an EMBL/GenBank/DDBJ whole genome shotgun (WGS) entry which is preliminary data.</text>
</comment>
<sequence length="701" mass="71935">MRRRRWPGRGCRLAIQWRLVPLLVLAWALAATPLHPPRRWRPRPGGAVCRLSPVGRVDPGAGPRPVGGGLGRGGDKEAARVPVSGGHPSAGCRDPQPHWERWRWRPLLGTAEAQALTPSAEDTFKEVDLFRAPSNDEATGIAIDGAGDYYVAGKSKPQTGTVGGGIAQAFSSGVVVGSRINAGKNDVWVAKISAAGDVVWLRSYGTSADDIPRGIAVDGAGSVYVGGHTRGDLSTTGGRNKGQLDYFLSRLSTQTGALVWTVQNGTIGRDALTGLASANGAIYATGQVGAKFITTPSDGSDVVVVSYSSTGALNWAVQRGVAKYSIGSSIAVSPADGSLYVGITAYRAVPGDQETSDFAVMRVAGASGEVLWTTQTTSFSQVFVQSIVVDSVGSAYVAAADWKHVYQNFNFFLRKYSATGDELWLRDITTEGSHADYPTVVLLSENEKEVYVTGYTSGTLKGSVSNGGVVSTGQEEPLGQFTSVLIRCSAANGVPNVLFQTLATSSDEWIQIRAAVADGEDNIVAAGYRTVEGSTVNAMLGTFKFRPSDAVVGGEGVGNSGTGNGGGGSSPEGGSGEGGGAEGGGTSEEGGGLPISIVAGAAGGGLALVVVVLVGVAYTLRTQSRKRLARRESFAAAASERLYGLSVPAGSRAPGAPPSSRPPLGGGALSAARLPPNRPASPPVAVGTLPRNPFAGQGGPA</sequence>